<comment type="caution">
    <text evidence="4">The sequence shown here is derived from an EMBL/GenBank/DDBJ whole genome shotgun (WGS) entry which is preliminary data.</text>
</comment>
<keyword evidence="2 4" id="KW-0808">Transferase</keyword>
<dbReference type="Pfam" id="PF03602">
    <property type="entry name" value="Cons_hypoth95"/>
    <property type="match status" value="1"/>
</dbReference>
<dbReference type="GO" id="GO:0052913">
    <property type="term" value="F:16S rRNA (guanine(966)-N(2))-methyltransferase activity"/>
    <property type="evidence" value="ECO:0007669"/>
    <property type="project" value="UniProtKB-EC"/>
</dbReference>
<name>A0ABV8X2I6_9LACT</name>
<dbReference type="PANTHER" id="PTHR43542">
    <property type="entry name" value="METHYLTRANSFERASE"/>
    <property type="match status" value="1"/>
</dbReference>
<accession>A0ABV8X2I6</accession>
<evidence type="ECO:0000256" key="2">
    <source>
        <dbReference type="ARBA" id="ARBA00022679"/>
    </source>
</evidence>
<feature type="region of interest" description="Disordered" evidence="3">
    <location>
        <begin position="1"/>
        <end position="22"/>
    </location>
</feature>
<dbReference type="PROSITE" id="PS00092">
    <property type="entry name" value="N6_MTASE"/>
    <property type="match status" value="1"/>
</dbReference>
<dbReference type="InterPro" id="IPR004398">
    <property type="entry name" value="RNA_MeTrfase_RsmD"/>
</dbReference>
<organism evidence="4 5">
    <name type="scientific">Chungangia koreensis</name>
    <dbReference type="NCBI Taxonomy" id="752657"/>
    <lineage>
        <taxon>Bacteria</taxon>
        <taxon>Bacillati</taxon>
        <taxon>Bacillota</taxon>
        <taxon>Bacilli</taxon>
        <taxon>Lactobacillales</taxon>
        <taxon>Chungangia</taxon>
    </lineage>
</organism>
<dbReference type="Proteomes" id="UP001595817">
    <property type="component" value="Unassembled WGS sequence"/>
</dbReference>
<dbReference type="EC" id="2.1.1.171" evidence="4"/>
<dbReference type="EMBL" id="JBHSEC010000002">
    <property type="protein sequence ID" value="MFC4409324.1"/>
    <property type="molecule type" value="Genomic_DNA"/>
</dbReference>
<dbReference type="PANTHER" id="PTHR43542:SF1">
    <property type="entry name" value="METHYLTRANSFERASE"/>
    <property type="match status" value="1"/>
</dbReference>
<dbReference type="Gene3D" id="3.40.50.150">
    <property type="entry name" value="Vaccinia Virus protein VP39"/>
    <property type="match status" value="1"/>
</dbReference>
<reference evidence="5" key="1">
    <citation type="journal article" date="2019" name="Int. J. Syst. Evol. Microbiol.">
        <title>The Global Catalogue of Microorganisms (GCM) 10K type strain sequencing project: providing services to taxonomists for standard genome sequencing and annotation.</title>
        <authorList>
            <consortium name="The Broad Institute Genomics Platform"/>
            <consortium name="The Broad Institute Genome Sequencing Center for Infectious Disease"/>
            <person name="Wu L."/>
            <person name="Ma J."/>
        </authorList>
    </citation>
    <scope>NUCLEOTIDE SEQUENCE [LARGE SCALE GENOMIC DNA]</scope>
    <source>
        <strain evidence="5">CCUG 59778</strain>
    </source>
</reference>
<evidence type="ECO:0000313" key="4">
    <source>
        <dbReference type="EMBL" id="MFC4409324.1"/>
    </source>
</evidence>
<protein>
    <submittedName>
        <fullName evidence="4">16S rRNA (Guanine(966)-N(2))-methyltransferase RsmD</fullName>
        <ecNumber evidence="4">2.1.1.171</ecNumber>
    </submittedName>
</protein>
<dbReference type="RefSeq" id="WP_378151941.1">
    <property type="nucleotide sequence ID" value="NZ_JBHSEC010000002.1"/>
</dbReference>
<evidence type="ECO:0000256" key="3">
    <source>
        <dbReference type="SAM" id="MobiDB-lite"/>
    </source>
</evidence>
<dbReference type="CDD" id="cd02440">
    <property type="entry name" value="AdoMet_MTases"/>
    <property type="match status" value="1"/>
</dbReference>
<dbReference type="PIRSF" id="PIRSF004553">
    <property type="entry name" value="CHP00095"/>
    <property type="match status" value="1"/>
</dbReference>
<keyword evidence="1 4" id="KW-0489">Methyltransferase</keyword>
<evidence type="ECO:0000313" key="5">
    <source>
        <dbReference type="Proteomes" id="UP001595817"/>
    </source>
</evidence>
<evidence type="ECO:0000256" key="1">
    <source>
        <dbReference type="ARBA" id="ARBA00022603"/>
    </source>
</evidence>
<gene>
    <name evidence="4" type="primary">rsmD</name>
    <name evidence="4" type="ORF">ACFOZY_02615</name>
</gene>
<dbReference type="InterPro" id="IPR002052">
    <property type="entry name" value="DNA_methylase_N6_adenine_CS"/>
</dbReference>
<keyword evidence="5" id="KW-1185">Reference proteome</keyword>
<dbReference type="InterPro" id="IPR029063">
    <property type="entry name" value="SAM-dependent_MTases_sf"/>
</dbReference>
<proteinExistence type="predicted"/>
<sequence length="184" mass="20241">MRVISGNRKGMPLKAVSGMNTRPTSDKVKESIFNMIGPYFDGGTVVDLFGGSGGLAIEALSRGCELAIIIEKDANAYSTIIQNLKKCRFEDSAEVFRTEAKRAVKALLKRDLKIDLLFLDPPYKKAEQYELISDLVGGGLMNENGLIVCEHDPAVELPGTYGEFSRSRHEVYGSTAISIYSREK</sequence>
<dbReference type="SUPFAM" id="SSF53335">
    <property type="entry name" value="S-adenosyl-L-methionine-dependent methyltransferases"/>
    <property type="match status" value="1"/>
</dbReference>
<dbReference type="NCBIfam" id="TIGR00095">
    <property type="entry name" value="16S rRNA (guanine(966)-N(2))-methyltransferase RsmD"/>
    <property type="match status" value="1"/>
</dbReference>